<accession>A0A212LQL9</accession>
<evidence type="ECO:0000256" key="5">
    <source>
        <dbReference type="ARBA" id="ARBA00022490"/>
    </source>
</evidence>
<evidence type="ECO:0000256" key="7">
    <source>
        <dbReference type="PIRNR" id="PIRNR003107"/>
    </source>
</evidence>
<dbReference type="GO" id="GO:0030643">
    <property type="term" value="P:intracellular phosphate ion homeostasis"/>
    <property type="evidence" value="ECO:0007669"/>
    <property type="project" value="InterPro"/>
</dbReference>
<evidence type="ECO:0000256" key="1">
    <source>
        <dbReference type="ARBA" id="ARBA00004496"/>
    </source>
</evidence>
<dbReference type="NCBIfam" id="TIGR02135">
    <property type="entry name" value="phoU_full"/>
    <property type="match status" value="1"/>
</dbReference>
<comment type="subunit">
    <text evidence="3 7">Homodimer.</text>
</comment>
<dbReference type="RefSeq" id="WP_075755799.1">
    <property type="nucleotide sequence ID" value="NZ_LT608335.1"/>
</dbReference>
<dbReference type="SUPFAM" id="SSF109755">
    <property type="entry name" value="PhoU-like"/>
    <property type="match status" value="1"/>
</dbReference>
<comment type="similarity">
    <text evidence="2 7">Belongs to the PhoU family.</text>
</comment>
<gene>
    <name evidence="9" type="ORF">KL86SPO_30086</name>
</gene>
<feature type="domain" description="PhoU" evidence="8">
    <location>
        <begin position="125"/>
        <end position="207"/>
    </location>
</feature>
<evidence type="ECO:0000256" key="2">
    <source>
        <dbReference type="ARBA" id="ARBA00008107"/>
    </source>
</evidence>
<proteinExistence type="inferred from homology"/>
<evidence type="ECO:0000313" key="9">
    <source>
        <dbReference type="EMBL" id="SCM79771.1"/>
    </source>
</evidence>
<protein>
    <recommendedName>
        <fullName evidence="7">Phosphate-specific transport system accessory protein PhoU</fullName>
    </recommendedName>
</protein>
<dbReference type="AlphaFoldDB" id="A0A212LQL9"/>
<evidence type="ECO:0000256" key="4">
    <source>
        <dbReference type="ARBA" id="ARBA00022448"/>
    </source>
</evidence>
<keyword evidence="4 7" id="KW-0813">Transport</keyword>
<feature type="domain" description="PhoU" evidence="8">
    <location>
        <begin position="17"/>
        <end position="105"/>
    </location>
</feature>
<dbReference type="PANTHER" id="PTHR42930:SF3">
    <property type="entry name" value="PHOSPHATE-SPECIFIC TRANSPORT SYSTEM ACCESSORY PROTEIN PHOU"/>
    <property type="match status" value="1"/>
</dbReference>
<dbReference type="FunFam" id="1.20.58.220:FF:000004">
    <property type="entry name" value="Phosphate-specific transport system accessory protein PhoU"/>
    <property type="match status" value="1"/>
</dbReference>
<dbReference type="GO" id="GO:0005737">
    <property type="term" value="C:cytoplasm"/>
    <property type="evidence" value="ECO:0007669"/>
    <property type="project" value="UniProtKB-SubCell"/>
</dbReference>
<dbReference type="PIRSF" id="PIRSF003107">
    <property type="entry name" value="PhoU"/>
    <property type="match status" value="1"/>
</dbReference>
<comment type="subcellular location">
    <subcellularLocation>
        <location evidence="1 7">Cytoplasm</location>
    </subcellularLocation>
</comment>
<dbReference type="GO" id="GO:0006817">
    <property type="term" value="P:phosphate ion transport"/>
    <property type="evidence" value="ECO:0007669"/>
    <property type="project" value="UniProtKB-KW"/>
</dbReference>
<dbReference type="GO" id="GO:0045936">
    <property type="term" value="P:negative regulation of phosphate metabolic process"/>
    <property type="evidence" value="ECO:0007669"/>
    <property type="project" value="InterPro"/>
</dbReference>
<organism evidence="9">
    <name type="scientific">uncultured Sporomusa sp</name>
    <dbReference type="NCBI Taxonomy" id="307249"/>
    <lineage>
        <taxon>Bacteria</taxon>
        <taxon>Bacillati</taxon>
        <taxon>Bacillota</taxon>
        <taxon>Negativicutes</taxon>
        <taxon>Selenomonadales</taxon>
        <taxon>Sporomusaceae</taxon>
        <taxon>Sporomusa</taxon>
        <taxon>environmental samples</taxon>
    </lineage>
</organism>
<dbReference type="Pfam" id="PF01895">
    <property type="entry name" value="PhoU"/>
    <property type="match status" value="2"/>
</dbReference>
<dbReference type="InterPro" id="IPR038078">
    <property type="entry name" value="PhoU-like_sf"/>
</dbReference>
<keyword evidence="6 7" id="KW-0592">Phosphate transport</keyword>
<evidence type="ECO:0000256" key="3">
    <source>
        <dbReference type="ARBA" id="ARBA00011738"/>
    </source>
</evidence>
<dbReference type="PANTHER" id="PTHR42930">
    <property type="entry name" value="PHOSPHATE-SPECIFIC TRANSPORT SYSTEM ACCESSORY PROTEIN PHOU"/>
    <property type="match status" value="1"/>
</dbReference>
<name>A0A212LQL9_9FIRM</name>
<dbReference type="EMBL" id="FMJE01000003">
    <property type="protein sequence ID" value="SCM79771.1"/>
    <property type="molecule type" value="Genomic_DNA"/>
</dbReference>
<evidence type="ECO:0000259" key="8">
    <source>
        <dbReference type="Pfam" id="PF01895"/>
    </source>
</evidence>
<dbReference type="Gene3D" id="1.20.58.220">
    <property type="entry name" value="Phosphate transport system protein phou homolog 2, domain 2"/>
    <property type="match status" value="1"/>
</dbReference>
<keyword evidence="5 7" id="KW-0963">Cytoplasm</keyword>
<dbReference type="InterPro" id="IPR028366">
    <property type="entry name" value="PhoU"/>
</dbReference>
<dbReference type="InterPro" id="IPR026022">
    <property type="entry name" value="PhoU_dom"/>
</dbReference>
<sequence length="223" mass="24615">MLRANYLQVLADIREDITKMGEKTVLSVMTAVSSFALNNVEQAQLSRQYEKEVDAMYKAIDDKCITTIATQQPAAADLRFLVSTIKIANEVERVADYANNIAKIVQKKFPKLDLASLAPVTDGVTKLGELAAAMLADAIRAYALNDAELATQVRERDAEVNKLNKALIKDILAIAMTNPQNQEAVLEYNVAIRYIERVADRATNIAEGVFYIATGFNVKDKKS</sequence>
<reference evidence="9" key="1">
    <citation type="submission" date="2016-08" db="EMBL/GenBank/DDBJ databases">
        <authorList>
            <person name="Seilhamer J.J."/>
        </authorList>
    </citation>
    <scope>NUCLEOTIDE SEQUENCE</scope>
    <source>
        <strain evidence="9">86</strain>
    </source>
</reference>
<evidence type="ECO:0000256" key="6">
    <source>
        <dbReference type="ARBA" id="ARBA00022592"/>
    </source>
</evidence>
<comment type="function">
    <text evidence="7">Plays a role in the regulation of phosphate uptake.</text>
</comment>